<keyword evidence="1" id="KW-0732">Signal</keyword>
<dbReference type="PANTHER" id="PTHR10900">
    <property type="entry name" value="PERIOSTIN-RELATED"/>
    <property type="match status" value="1"/>
</dbReference>
<dbReference type="RefSeq" id="WP_264510014.1">
    <property type="nucleotide sequence ID" value="NZ_JAPDDR010000001.1"/>
</dbReference>
<reference evidence="3" key="1">
    <citation type="submission" date="2022-10" db="EMBL/GenBank/DDBJ databases">
        <title>Luteolibacter sp. GHJ8, whole genome shotgun sequencing project.</title>
        <authorList>
            <person name="Zhao G."/>
            <person name="Shen L."/>
        </authorList>
    </citation>
    <scope>NUCLEOTIDE SEQUENCE</scope>
    <source>
        <strain evidence="3">GHJ8</strain>
    </source>
</reference>
<dbReference type="PANTHER" id="PTHR10900:SF77">
    <property type="entry name" value="FI19380P1"/>
    <property type="match status" value="1"/>
</dbReference>
<evidence type="ECO:0000256" key="1">
    <source>
        <dbReference type="SAM" id="SignalP"/>
    </source>
</evidence>
<gene>
    <name evidence="3" type="ORF">OJ996_00405</name>
</gene>
<dbReference type="InterPro" id="IPR036378">
    <property type="entry name" value="FAS1_dom_sf"/>
</dbReference>
<dbReference type="Proteomes" id="UP001165653">
    <property type="component" value="Unassembled WGS sequence"/>
</dbReference>
<dbReference type="Pfam" id="PF02469">
    <property type="entry name" value="Fasciclin"/>
    <property type="match status" value="1"/>
</dbReference>
<evidence type="ECO:0000313" key="3">
    <source>
        <dbReference type="EMBL" id="MCW1912014.1"/>
    </source>
</evidence>
<feature type="chain" id="PRO_5045446867" evidence="1">
    <location>
        <begin position="20"/>
        <end position="172"/>
    </location>
</feature>
<dbReference type="InterPro" id="IPR000782">
    <property type="entry name" value="FAS1_domain"/>
</dbReference>
<keyword evidence="4" id="KW-1185">Reference proteome</keyword>
<accession>A0ABT3FXN4</accession>
<dbReference type="InterPro" id="IPR050904">
    <property type="entry name" value="Adhesion/Biosynth-related"/>
</dbReference>
<comment type="caution">
    <text evidence="3">The sequence shown here is derived from an EMBL/GenBank/DDBJ whole genome shotgun (WGS) entry which is preliminary data.</text>
</comment>
<dbReference type="SUPFAM" id="SSF82153">
    <property type="entry name" value="FAS1 domain"/>
    <property type="match status" value="1"/>
</dbReference>
<organism evidence="3 4">
    <name type="scientific">Luteolibacter rhizosphaerae</name>
    <dbReference type="NCBI Taxonomy" id="2989719"/>
    <lineage>
        <taxon>Bacteria</taxon>
        <taxon>Pseudomonadati</taxon>
        <taxon>Verrucomicrobiota</taxon>
        <taxon>Verrucomicrobiia</taxon>
        <taxon>Verrucomicrobiales</taxon>
        <taxon>Verrucomicrobiaceae</taxon>
        <taxon>Luteolibacter</taxon>
    </lineage>
</organism>
<feature type="domain" description="FAS1" evidence="2">
    <location>
        <begin position="35"/>
        <end position="167"/>
    </location>
</feature>
<evidence type="ECO:0000259" key="2">
    <source>
        <dbReference type="PROSITE" id="PS50213"/>
    </source>
</evidence>
<protein>
    <submittedName>
        <fullName evidence="3">Fasciclin domain-containing protein</fullName>
    </submittedName>
</protein>
<feature type="signal peptide" evidence="1">
    <location>
        <begin position="1"/>
        <end position="19"/>
    </location>
</feature>
<proteinExistence type="predicted"/>
<dbReference type="EMBL" id="JAPDDR010000001">
    <property type="protein sequence ID" value="MCW1912014.1"/>
    <property type="molecule type" value="Genomic_DNA"/>
</dbReference>
<sequence length="172" mass="18338">MKTTSILALAAILAGGAILAPSTGGAPELTRQQQAKGVMATLEGEPELTTFTRLIHLSGMAETLRTGGPYTIIAPNDAAFRTMPGADMDLLLEPENRDLLAQRLSYHIIPGTIDLKNVSTEDRTTLQGSRVVLHREGKTVWVGRGEIVKQGAELGDGGSIHAINMVLEPDQE</sequence>
<dbReference type="SMART" id="SM00554">
    <property type="entry name" value="FAS1"/>
    <property type="match status" value="1"/>
</dbReference>
<evidence type="ECO:0000313" key="4">
    <source>
        <dbReference type="Proteomes" id="UP001165653"/>
    </source>
</evidence>
<dbReference type="PROSITE" id="PS50213">
    <property type="entry name" value="FAS1"/>
    <property type="match status" value="1"/>
</dbReference>
<name>A0ABT3FXN4_9BACT</name>
<dbReference type="Gene3D" id="2.30.180.10">
    <property type="entry name" value="FAS1 domain"/>
    <property type="match status" value="1"/>
</dbReference>